<comment type="caution">
    <text evidence="2">The sequence shown here is derived from an EMBL/GenBank/DDBJ whole genome shotgun (WGS) entry which is preliminary data.</text>
</comment>
<gene>
    <name evidence="2" type="ORF">IWT5_00804</name>
</gene>
<dbReference type="AlphaFoldDB" id="A0A1Z5J0S6"/>
<dbReference type="InterPro" id="IPR048844">
    <property type="entry name" value="LpdD_chaperone-like"/>
</dbReference>
<dbReference type="Proteomes" id="UP000223370">
    <property type="component" value="Unassembled WGS sequence"/>
</dbReference>
<name>A0A1Z5J0S6_9LACO</name>
<sequence length="131" mass="14499">MPEKVFRVAQAGFEMSAKLSRENQDVLLEITGGDVPHYGVVTIVSPHQTTRTIALPSRPGHHHQEGVLTERIAKIIAPVLQNNAFIIGGLHVNRITPQQMAATANMAQQLGEQIRDYLSSHPRTKIIEEFS</sequence>
<organism evidence="2 3">
    <name type="scientific">Secundilactobacillus silagincola</name>
    <dbReference type="NCBI Taxonomy" id="1714681"/>
    <lineage>
        <taxon>Bacteria</taxon>
        <taxon>Bacillati</taxon>
        <taxon>Bacillota</taxon>
        <taxon>Bacilli</taxon>
        <taxon>Lactobacillales</taxon>
        <taxon>Lactobacillaceae</taxon>
        <taxon>Secundilactobacillus</taxon>
    </lineage>
</organism>
<dbReference type="Pfam" id="PF21758">
    <property type="entry name" value="PAC_bac"/>
    <property type="match status" value="1"/>
</dbReference>
<dbReference type="OrthoDB" id="2243237at2"/>
<proteinExistence type="predicted"/>
<feature type="domain" description="Prenylated flavin chaperone LpdD-like" evidence="1">
    <location>
        <begin position="10"/>
        <end position="118"/>
    </location>
</feature>
<evidence type="ECO:0000313" key="2">
    <source>
        <dbReference type="EMBL" id="GAX07654.1"/>
    </source>
</evidence>
<accession>A0A1Z5J0S6</accession>
<keyword evidence="3" id="KW-1185">Reference proteome</keyword>
<protein>
    <recommendedName>
        <fullName evidence="1">Prenylated flavin chaperone LpdD-like domain-containing protein</fullName>
    </recommendedName>
</protein>
<reference evidence="2 3" key="1">
    <citation type="submission" date="2015-11" db="EMBL/GenBank/DDBJ databases">
        <title>Draft genome sequences of new species of the genus Lactobacillus isolated from orchardgrass silage.</title>
        <authorList>
            <person name="Tohno M."/>
            <person name="Tanizawa Y."/>
            <person name="Arita M."/>
        </authorList>
    </citation>
    <scope>NUCLEOTIDE SEQUENCE [LARGE SCALE GENOMIC DNA]</scope>
    <source>
        <strain evidence="2 3">IWT5</strain>
    </source>
</reference>
<dbReference type="EMBL" id="BCMJ01000003">
    <property type="protein sequence ID" value="GAX07654.1"/>
    <property type="molecule type" value="Genomic_DNA"/>
</dbReference>
<dbReference type="RefSeq" id="WP_098824031.1">
    <property type="nucleotide sequence ID" value="NZ_BCMJ01000003.1"/>
</dbReference>
<evidence type="ECO:0000313" key="3">
    <source>
        <dbReference type="Proteomes" id="UP000223370"/>
    </source>
</evidence>
<evidence type="ECO:0000259" key="1">
    <source>
        <dbReference type="Pfam" id="PF21758"/>
    </source>
</evidence>